<feature type="transmembrane region" description="Helical" evidence="1">
    <location>
        <begin position="12"/>
        <end position="36"/>
    </location>
</feature>
<protein>
    <submittedName>
        <fullName evidence="4">Sensor histidine kinase</fullName>
    </submittedName>
</protein>
<comment type="caution">
    <text evidence="4">The sequence shown here is derived from an EMBL/GenBank/DDBJ whole genome shotgun (WGS) entry which is preliminary data.</text>
</comment>
<dbReference type="PANTHER" id="PTHR34220">
    <property type="entry name" value="SENSOR HISTIDINE KINASE YPDA"/>
    <property type="match status" value="1"/>
</dbReference>
<dbReference type="Gene3D" id="3.30.565.10">
    <property type="entry name" value="Histidine kinase-like ATPase, C-terminal domain"/>
    <property type="match status" value="1"/>
</dbReference>
<organism evidence="4 5">
    <name type="scientific">Anaerotruncus massiliensis</name>
    <name type="common">ex Liu et al. 2021</name>
    <dbReference type="NCBI Taxonomy" id="2321404"/>
    <lineage>
        <taxon>Bacteria</taxon>
        <taxon>Bacillati</taxon>
        <taxon>Bacillota</taxon>
        <taxon>Clostridia</taxon>
        <taxon>Eubacteriales</taxon>
        <taxon>Oscillospiraceae</taxon>
        <taxon>Anaerotruncus</taxon>
    </lineage>
</organism>
<feature type="transmembrane region" description="Helical" evidence="1">
    <location>
        <begin position="42"/>
        <end position="64"/>
    </location>
</feature>
<dbReference type="SUPFAM" id="SSF55874">
    <property type="entry name" value="ATPase domain of HSP90 chaperone/DNA topoisomerase II/histidine kinase"/>
    <property type="match status" value="1"/>
</dbReference>
<keyword evidence="1" id="KW-0472">Membrane</keyword>
<dbReference type="Pfam" id="PF06580">
    <property type="entry name" value="His_kinase"/>
    <property type="match status" value="1"/>
</dbReference>
<accession>A0A498CKH2</accession>
<keyword evidence="4" id="KW-0808">Transferase</keyword>
<keyword evidence="5" id="KW-1185">Reference proteome</keyword>
<feature type="domain" description="Signal transduction histidine kinase internal region" evidence="3">
    <location>
        <begin position="121"/>
        <end position="200"/>
    </location>
</feature>
<evidence type="ECO:0000313" key="4">
    <source>
        <dbReference type="EMBL" id="RLL09588.1"/>
    </source>
</evidence>
<dbReference type="GO" id="GO:0016020">
    <property type="term" value="C:membrane"/>
    <property type="evidence" value="ECO:0007669"/>
    <property type="project" value="InterPro"/>
</dbReference>
<evidence type="ECO:0000313" key="5">
    <source>
        <dbReference type="Proteomes" id="UP000276301"/>
    </source>
</evidence>
<dbReference type="Pfam" id="PF02518">
    <property type="entry name" value="HATPase_c"/>
    <property type="match status" value="1"/>
</dbReference>
<evidence type="ECO:0000256" key="1">
    <source>
        <dbReference type="SAM" id="Phobius"/>
    </source>
</evidence>
<evidence type="ECO:0000259" key="2">
    <source>
        <dbReference type="Pfam" id="PF02518"/>
    </source>
</evidence>
<dbReference type="Proteomes" id="UP000276301">
    <property type="component" value="Unassembled WGS sequence"/>
</dbReference>
<dbReference type="PROSITE" id="PS51257">
    <property type="entry name" value="PROKAR_LIPOPROTEIN"/>
    <property type="match status" value="1"/>
</dbReference>
<keyword evidence="1" id="KW-0812">Transmembrane</keyword>
<dbReference type="InterPro" id="IPR003594">
    <property type="entry name" value="HATPase_dom"/>
</dbReference>
<dbReference type="InterPro" id="IPR050640">
    <property type="entry name" value="Bact_2-comp_sensor_kinase"/>
</dbReference>
<keyword evidence="4" id="KW-0418">Kinase</keyword>
<name>A0A498CKH2_9FIRM</name>
<dbReference type="PANTHER" id="PTHR34220:SF7">
    <property type="entry name" value="SENSOR HISTIDINE KINASE YPDA"/>
    <property type="match status" value="1"/>
</dbReference>
<feature type="domain" description="Histidine kinase/HSP90-like ATPase" evidence="2">
    <location>
        <begin position="223"/>
        <end position="334"/>
    </location>
</feature>
<reference evidence="4 5" key="1">
    <citation type="submission" date="2018-10" db="EMBL/GenBank/DDBJ databases">
        <title>Anaerotruncus faecis sp. nov., isolated from human feces.</title>
        <authorList>
            <person name="Wang Y.-J."/>
        </authorList>
    </citation>
    <scope>NUCLEOTIDE SEQUENCE [LARGE SCALE GENOMIC DNA]</scope>
    <source>
        <strain evidence="4 5">22A2-44</strain>
    </source>
</reference>
<dbReference type="InterPro" id="IPR036890">
    <property type="entry name" value="HATPase_C_sf"/>
</dbReference>
<gene>
    <name evidence="4" type="ORF">D4A47_10075</name>
</gene>
<evidence type="ECO:0000259" key="3">
    <source>
        <dbReference type="Pfam" id="PF06580"/>
    </source>
</evidence>
<dbReference type="AlphaFoldDB" id="A0A498CKH2"/>
<dbReference type="RefSeq" id="WP_121587190.1">
    <property type="nucleotide sequence ID" value="NZ_RCHT01000020.1"/>
</dbReference>
<dbReference type="GO" id="GO:0000155">
    <property type="term" value="F:phosphorelay sensor kinase activity"/>
    <property type="evidence" value="ECO:0007669"/>
    <property type="project" value="InterPro"/>
</dbReference>
<dbReference type="EMBL" id="RCHT01000020">
    <property type="protein sequence ID" value="RLL09588.1"/>
    <property type="molecule type" value="Genomic_DNA"/>
</dbReference>
<sequence>MKKKFNRYLSHRVLLLTLAAAAFFGCFLIATAVYAVRDGAHALLAAVGAAGFAALCYAAFKWVFLPYQETKKILQLFVGGYTMQGIYDLRYPLSPEMEDAVLRLRAQLNTNELISATKKQAQYLALQNQINPHFLYNTLEGIRGEALAAGLTNVAEMTEALATFFRYTISNVEHLVTLEDELDNIESYYIIQQYRFGERLSLTVDCGDEDREVLYNYRLPKLTLQPIVENAIFHGIERKVGKGSIRIKVEATEMRLIITVSDDGLGIEPERLRELTEKLGKPAFDYVKPDGEKKGGIAIVNVNNRIRLLFGEEYGINIFSTVGIGTDVEITLPRITHDVKIKGA</sequence>
<keyword evidence="1" id="KW-1133">Transmembrane helix</keyword>
<dbReference type="InterPro" id="IPR010559">
    <property type="entry name" value="Sig_transdc_His_kin_internal"/>
</dbReference>
<proteinExistence type="predicted"/>